<evidence type="ECO:0000256" key="6">
    <source>
        <dbReference type="SAM" id="MobiDB-lite"/>
    </source>
</evidence>
<feature type="transmembrane region" description="Helical" evidence="7">
    <location>
        <begin position="21"/>
        <end position="39"/>
    </location>
</feature>
<dbReference type="InterPro" id="IPR042217">
    <property type="entry name" value="T4SS_VirB10/TrbI"/>
</dbReference>
<keyword evidence="5 7" id="KW-0472">Membrane</keyword>
<reference evidence="8" key="1">
    <citation type="submission" date="2020-10" db="EMBL/GenBank/DDBJ databases">
        <authorList>
            <person name="Gilroy R."/>
        </authorList>
    </citation>
    <scope>NUCLEOTIDE SEQUENCE</scope>
    <source>
        <strain evidence="8">ChiGjej3B3-5194</strain>
    </source>
</reference>
<protein>
    <submittedName>
        <fullName evidence="8">Uncharacterized protein</fullName>
    </submittedName>
</protein>
<keyword evidence="3 7" id="KW-0812">Transmembrane</keyword>
<evidence type="ECO:0000313" key="9">
    <source>
        <dbReference type="Proteomes" id="UP000886742"/>
    </source>
</evidence>
<dbReference type="GO" id="GO:0016020">
    <property type="term" value="C:membrane"/>
    <property type="evidence" value="ECO:0007669"/>
    <property type="project" value="UniProtKB-SubCell"/>
</dbReference>
<comment type="subcellular location">
    <subcellularLocation>
        <location evidence="1">Membrane</location>
        <topology evidence="1">Single-pass membrane protein</topology>
    </subcellularLocation>
</comment>
<sequence>MNKLKKQFSDLRKNTPKHIQWLLLAAAFVVVLILLTLLMTRRDTEELTTVEDVAIQLNIEPDTIDWTNVTVGETKTATIKLSASAPVKIMDVRLSENATGISEPQQTCTPLTIDTQIVCQIVLTYRPMTAADMHAAAVYIDWRGANEPDSMKQTARINLALGAKKIQLPEPEPVPVAEPEPVATPEPEPVAEPEPIKTPDATPTYKQEIKRDLESIAPSAPLTFNDTASATPSAPIEDDAPEYVRPSEACSDFAMPGYNLSGVQSGWIRPSGGAYYFHPFSDKECKNPTGVYNPDNGIITDINNPAQKIGTDAEHIGYTTIQNGTLPQLSNPATTKTVNKAVQLTTDQLIGANATAPSGNGFKRLVEPAPTDDVIIGTSGSKSAVYSSDPFDRKFVLRQYKPIPATIVSEVRADPQIYSEGQSLPVRATVDRNVYADDGRTIVIPTGTLMLGYVTGELPGPYKSIGRMEIKWYQFILPSGVEFNFSADNAPFSGDSQGRAGVPGHGSTDYVEQLVMPMLTAIVPAAVNMIAPIADTFINQIDLDNNTVVQSGTVRSSELAKQEVITAWNQVAQKLIVDALDNTIPPFSIAAGTRITVYSPMDLVITCGSGNDKDCSIETLQKDTRLADSRNTRWDGWVSQKPIIDYTDSSWTGQVRSFNLEKYCTRDSDGIWDITPNIAASVIAESGYDYRTVLAYCQSLNYQAINNARQDALYQNQQQQFESNYGTGFQSSNDIINSGTLTGISGGQSYNEDILGLTYDDSGAIQNPFVDTTTEETVTEQVITCDGGALPDEYGCCPGEIYTDMGEQGFNCCPEAGGDCFPPIL</sequence>
<proteinExistence type="inferred from homology"/>
<dbReference type="InterPro" id="IPR005498">
    <property type="entry name" value="T4SS_VirB10/TraB/TrbI"/>
</dbReference>
<evidence type="ECO:0000256" key="1">
    <source>
        <dbReference type="ARBA" id="ARBA00004167"/>
    </source>
</evidence>
<feature type="compositionally biased region" description="Pro residues" evidence="6">
    <location>
        <begin position="170"/>
        <end position="192"/>
    </location>
</feature>
<organism evidence="8 9">
    <name type="scientific">Candidatus Enterousia intestinigallinarum</name>
    <dbReference type="NCBI Taxonomy" id="2840790"/>
    <lineage>
        <taxon>Bacteria</taxon>
        <taxon>Pseudomonadati</taxon>
        <taxon>Pseudomonadota</taxon>
        <taxon>Alphaproteobacteria</taxon>
        <taxon>Candidatus Enterousia</taxon>
    </lineage>
</organism>
<dbReference type="Proteomes" id="UP000886742">
    <property type="component" value="Unassembled WGS sequence"/>
</dbReference>
<comment type="similarity">
    <text evidence="2">Belongs to the TrbI/VirB10 family.</text>
</comment>
<dbReference type="AlphaFoldDB" id="A0A9D1FFK0"/>
<feature type="region of interest" description="Disordered" evidence="6">
    <location>
        <begin position="170"/>
        <end position="202"/>
    </location>
</feature>
<evidence type="ECO:0000256" key="5">
    <source>
        <dbReference type="ARBA" id="ARBA00023136"/>
    </source>
</evidence>
<evidence type="ECO:0000313" key="8">
    <source>
        <dbReference type="EMBL" id="HIS70506.1"/>
    </source>
</evidence>
<evidence type="ECO:0000256" key="7">
    <source>
        <dbReference type="SAM" id="Phobius"/>
    </source>
</evidence>
<dbReference type="Pfam" id="PF03743">
    <property type="entry name" value="TrbI"/>
    <property type="match status" value="1"/>
</dbReference>
<evidence type="ECO:0000256" key="2">
    <source>
        <dbReference type="ARBA" id="ARBA00010265"/>
    </source>
</evidence>
<accession>A0A9D1FFK0</accession>
<name>A0A9D1FFK0_9PROT</name>
<evidence type="ECO:0000256" key="3">
    <source>
        <dbReference type="ARBA" id="ARBA00022692"/>
    </source>
</evidence>
<comment type="caution">
    <text evidence="8">The sequence shown here is derived from an EMBL/GenBank/DDBJ whole genome shotgun (WGS) entry which is preliminary data.</text>
</comment>
<gene>
    <name evidence="8" type="ORF">IAD02_00755</name>
</gene>
<keyword evidence="4 7" id="KW-1133">Transmembrane helix</keyword>
<reference evidence="8" key="2">
    <citation type="journal article" date="2021" name="PeerJ">
        <title>Extensive microbial diversity within the chicken gut microbiome revealed by metagenomics and culture.</title>
        <authorList>
            <person name="Gilroy R."/>
            <person name="Ravi A."/>
            <person name="Getino M."/>
            <person name="Pursley I."/>
            <person name="Horton D.L."/>
            <person name="Alikhan N.F."/>
            <person name="Baker D."/>
            <person name="Gharbi K."/>
            <person name="Hall N."/>
            <person name="Watson M."/>
            <person name="Adriaenssens E.M."/>
            <person name="Foster-Nyarko E."/>
            <person name="Jarju S."/>
            <person name="Secka A."/>
            <person name="Antonio M."/>
            <person name="Oren A."/>
            <person name="Chaudhuri R.R."/>
            <person name="La Ragione R."/>
            <person name="Hildebrand F."/>
            <person name="Pallen M.J."/>
        </authorList>
    </citation>
    <scope>NUCLEOTIDE SEQUENCE</scope>
    <source>
        <strain evidence="8">ChiGjej3B3-5194</strain>
    </source>
</reference>
<evidence type="ECO:0000256" key="4">
    <source>
        <dbReference type="ARBA" id="ARBA00022989"/>
    </source>
</evidence>
<dbReference type="Gene3D" id="2.40.128.260">
    <property type="entry name" value="Type IV secretion system, VirB10/TraB/TrbI"/>
    <property type="match status" value="1"/>
</dbReference>
<dbReference type="EMBL" id="DVJI01000005">
    <property type="protein sequence ID" value="HIS70506.1"/>
    <property type="molecule type" value="Genomic_DNA"/>
</dbReference>